<sequence>MPDKSDTQTEINFLSALESGEVTTQMRLSQRVSISVGLVNALLKRAIHKGFVKARTAPAKRYAYYLTPKGFTEKSRLVAEYLETSLDFFRLVRTEYGEIFERLKQRDETRVILAGRGELTEIALLSAREQGIEPAAVFDRETNAEFFHGLVIIRQFDGLRADDSIVITESRYPQSLVNDLLSDQNATTLLIPSFLQISMPMGSEEANINADGPTDGGAV</sequence>
<dbReference type="AlphaFoldDB" id="A0A2N3KVH6"/>
<proteinExistence type="predicted"/>
<name>A0A2N3KVH6_9PROT</name>
<dbReference type="Gene3D" id="1.10.10.10">
    <property type="entry name" value="Winged helix-like DNA-binding domain superfamily/Winged helix DNA-binding domain"/>
    <property type="match status" value="1"/>
</dbReference>
<dbReference type="SUPFAM" id="SSF46785">
    <property type="entry name" value="Winged helix' DNA-binding domain"/>
    <property type="match status" value="1"/>
</dbReference>
<comment type="caution">
    <text evidence="1">The sequence shown here is derived from an EMBL/GenBank/DDBJ whole genome shotgun (WGS) entry which is preliminary data.</text>
</comment>
<reference evidence="1 2" key="1">
    <citation type="submission" date="2017-09" db="EMBL/GenBank/DDBJ databases">
        <title>Biodiversity and function of Thalassospira species in the particle-attached aromatic-hydrocarbon-degrading consortia from the surface seawater of the South China Sea.</title>
        <authorList>
            <person name="Dong C."/>
            <person name="Liu R."/>
            <person name="Shao Z."/>
        </authorList>
    </citation>
    <scope>NUCLEOTIDE SEQUENCE [LARGE SCALE GENOMIC DNA]</scope>
    <source>
        <strain evidence="1 2">CSC1P2</strain>
    </source>
</reference>
<dbReference type="OrthoDB" id="8537236at2"/>
<accession>A0A2N3KVH6</accession>
<dbReference type="InterPro" id="IPR036388">
    <property type="entry name" value="WH-like_DNA-bd_sf"/>
</dbReference>
<evidence type="ECO:0000313" key="2">
    <source>
        <dbReference type="Proteomes" id="UP000233597"/>
    </source>
</evidence>
<evidence type="ECO:0000313" key="1">
    <source>
        <dbReference type="EMBL" id="PKR54572.1"/>
    </source>
</evidence>
<gene>
    <name evidence="1" type="ORF">COO20_07370</name>
</gene>
<dbReference type="RefSeq" id="WP_101265118.1">
    <property type="nucleotide sequence ID" value="NZ_NWTK01000004.1"/>
</dbReference>
<dbReference type="InterPro" id="IPR036390">
    <property type="entry name" value="WH_DNA-bd_sf"/>
</dbReference>
<dbReference type="Proteomes" id="UP000233597">
    <property type="component" value="Unassembled WGS sequence"/>
</dbReference>
<protein>
    <submittedName>
        <fullName evidence="1">Uncharacterized protein</fullName>
    </submittedName>
</protein>
<dbReference type="EMBL" id="NWTK01000004">
    <property type="protein sequence ID" value="PKR54572.1"/>
    <property type="molecule type" value="Genomic_DNA"/>
</dbReference>
<organism evidence="1 2">
    <name type="scientific">Thalassospira marina</name>
    <dbReference type="NCBI Taxonomy" id="2048283"/>
    <lineage>
        <taxon>Bacteria</taxon>
        <taxon>Pseudomonadati</taxon>
        <taxon>Pseudomonadota</taxon>
        <taxon>Alphaproteobacteria</taxon>
        <taxon>Rhodospirillales</taxon>
        <taxon>Thalassospiraceae</taxon>
        <taxon>Thalassospira</taxon>
    </lineage>
</organism>